<keyword evidence="5" id="KW-1185">Reference proteome</keyword>
<feature type="compositionally biased region" description="Basic and acidic residues" evidence="1">
    <location>
        <begin position="369"/>
        <end position="384"/>
    </location>
</feature>
<dbReference type="InterPro" id="IPR036680">
    <property type="entry name" value="SPOR-like_sf"/>
</dbReference>
<feature type="region of interest" description="Disordered" evidence="1">
    <location>
        <begin position="338"/>
        <end position="384"/>
    </location>
</feature>
<dbReference type="InterPro" id="IPR007730">
    <property type="entry name" value="SPOR-like_dom"/>
</dbReference>
<evidence type="ECO:0000256" key="2">
    <source>
        <dbReference type="SAM" id="SignalP"/>
    </source>
</evidence>
<keyword evidence="2" id="KW-0732">Signal</keyword>
<dbReference type="Gene3D" id="3.30.70.1070">
    <property type="entry name" value="Sporulation related repeat"/>
    <property type="match status" value="1"/>
</dbReference>
<feature type="compositionally biased region" description="Polar residues" evidence="1">
    <location>
        <begin position="354"/>
        <end position="368"/>
    </location>
</feature>
<proteinExistence type="predicted"/>
<dbReference type="GO" id="GO:0042834">
    <property type="term" value="F:peptidoglycan binding"/>
    <property type="evidence" value="ECO:0007669"/>
    <property type="project" value="InterPro"/>
</dbReference>
<dbReference type="AlphaFoldDB" id="A0A4R2EMV0"/>
<dbReference type="Pfam" id="PF05036">
    <property type="entry name" value="SPOR"/>
    <property type="match status" value="1"/>
</dbReference>
<accession>A0A4R2EMV0</accession>
<feature type="chain" id="PRO_5020194481" evidence="2">
    <location>
        <begin position="22"/>
        <end position="477"/>
    </location>
</feature>
<feature type="domain" description="SPOR" evidence="3">
    <location>
        <begin position="390"/>
        <end position="457"/>
    </location>
</feature>
<evidence type="ECO:0000259" key="3">
    <source>
        <dbReference type="Pfam" id="PF05036"/>
    </source>
</evidence>
<feature type="signal peptide" evidence="2">
    <location>
        <begin position="1"/>
        <end position="21"/>
    </location>
</feature>
<evidence type="ECO:0000256" key="1">
    <source>
        <dbReference type="SAM" id="MobiDB-lite"/>
    </source>
</evidence>
<organism evidence="4 5">
    <name type="scientific">Acetobacteroides hydrogenigenes</name>
    <dbReference type="NCBI Taxonomy" id="979970"/>
    <lineage>
        <taxon>Bacteria</taxon>
        <taxon>Pseudomonadati</taxon>
        <taxon>Bacteroidota</taxon>
        <taxon>Bacteroidia</taxon>
        <taxon>Bacteroidales</taxon>
        <taxon>Rikenellaceae</taxon>
        <taxon>Acetobacteroides</taxon>
    </lineage>
</organism>
<gene>
    <name evidence="4" type="ORF">CLV25_104108</name>
</gene>
<protein>
    <submittedName>
        <fullName evidence="4">Sporulation related protein</fullName>
    </submittedName>
</protein>
<dbReference type="OrthoDB" id="1119072at2"/>
<dbReference type="EMBL" id="SLWB01000004">
    <property type="protein sequence ID" value="TCN70153.1"/>
    <property type="molecule type" value="Genomic_DNA"/>
</dbReference>
<reference evidence="4 5" key="1">
    <citation type="submission" date="2019-03" db="EMBL/GenBank/DDBJ databases">
        <title>Genomic Encyclopedia of Archaeal and Bacterial Type Strains, Phase II (KMG-II): from individual species to whole genera.</title>
        <authorList>
            <person name="Goeker M."/>
        </authorList>
    </citation>
    <scope>NUCLEOTIDE SEQUENCE [LARGE SCALE GENOMIC DNA]</scope>
    <source>
        <strain evidence="4 5">RL-C</strain>
    </source>
</reference>
<name>A0A4R2EMV0_9BACT</name>
<dbReference type="SUPFAM" id="SSF110997">
    <property type="entry name" value="Sporulation related repeat"/>
    <property type="match status" value="1"/>
</dbReference>
<evidence type="ECO:0000313" key="4">
    <source>
        <dbReference type="EMBL" id="TCN70153.1"/>
    </source>
</evidence>
<sequence>MLRFFGILLGFFLLTTNIVQAGDTPVLIVNAPKQAVAGSSFTVSIEVSNAEIQGIARFMQGLPYGVTVEPADCANSDFEFTNQTLKLMWFSLQKTNSLKFSYKVVTHANVKGSLSLSGSFVFINANNVHATATSKDVVVEITPAPNVNPANVVDLKNFKSKPAPESNLTFIPATQQMESLKMPSKALRQVSYDAKTDTYMVSILLDKGKANKYAKLEETIPQGYTAEVLETRGGVFDYSNGKVKFLWLDLPNQARFLVSYRLKPKAKQADKKELSITGYFAFMIEDATEIHEVAQIQADLKKFAINTDIKYKGSVTSASGARDIPIKYVGIAKQAKQDKKENATKVEQPLAKPSTPTSSKKAVKQTETSNKEETSNQHPQEQRKVKAGVVFKVQLAAVSKEADNAGVASKFKTDTPLSKEETSGIVRYLVGPYTSYSEALNVKSKAKQNGYKDAFIVAYNQQGSRISINEAFASEKN</sequence>
<comment type="caution">
    <text evidence="4">The sequence shown here is derived from an EMBL/GenBank/DDBJ whole genome shotgun (WGS) entry which is preliminary data.</text>
</comment>
<evidence type="ECO:0000313" key="5">
    <source>
        <dbReference type="Proteomes" id="UP000294830"/>
    </source>
</evidence>
<dbReference type="Proteomes" id="UP000294830">
    <property type="component" value="Unassembled WGS sequence"/>
</dbReference>